<proteinExistence type="predicted"/>
<reference evidence="3 4" key="1">
    <citation type="submission" date="2023-07" db="EMBL/GenBank/DDBJ databases">
        <title>Genomic Encyclopedia of Type Strains, Phase IV (KMG-IV): sequencing the most valuable type-strain genomes for metagenomic binning, comparative biology and taxonomic classification.</title>
        <authorList>
            <person name="Goeker M."/>
        </authorList>
    </citation>
    <scope>NUCLEOTIDE SEQUENCE [LARGE SCALE GENOMIC DNA]</scope>
    <source>
        <strain evidence="3 4">DSM 46876</strain>
    </source>
</reference>
<dbReference type="InterPro" id="IPR058705">
    <property type="entry name" value="A_ENA"/>
</dbReference>
<evidence type="ECO:0000313" key="3">
    <source>
        <dbReference type="EMBL" id="MDQ0418828.1"/>
    </source>
</evidence>
<dbReference type="RefSeq" id="WP_307254787.1">
    <property type="nucleotide sequence ID" value="NZ_JAUSUV010000018.1"/>
</dbReference>
<feature type="compositionally biased region" description="Low complexity" evidence="2">
    <location>
        <begin position="103"/>
        <end position="114"/>
    </location>
</feature>
<dbReference type="EMBL" id="JAUSUV010000018">
    <property type="protein sequence ID" value="MDQ0418828.1"/>
    <property type="molecule type" value="Genomic_DNA"/>
</dbReference>
<dbReference type="InterPro" id="IPR050938">
    <property type="entry name" value="Collagen_Structural_Proteins"/>
</dbReference>
<dbReference type="Proteomes" id="UP001238450">
    <property type="component" value="Unassembled WGS sequence"/>
</dbReference>
<dbReference type="PANTHER" id="PTHR37456:SF3">
    <property type="entry name" value="COLLAGEN ALPHA-1(XXV) CHAIN"/>
    <property type="match status" value="1"/>
</dbReference>
<organism evidence="3 4">
    <name type="scientific">Croceifilum oryzae</name>
    <dbReference type="NCBI Taxonomy" id="1553429"/>
    <lineage>
        <taxon>Bacteria</taxon>
        <taxon>Bacillati</taxon>
        <taxon>Bacillota</taxon>
        <taxon>Bacilli</taxon>
        <taxon>Bacillales</taxon>
        <taxon>Thermoactinomycetaceae</taxon>
        <taxon>Croceifilum</taxon>
    </lineage>
</organism>
<keyword evidence="4" id="KW-1185">Reference proteome</keyword>
<evidence type="ECO:0000313" key="4">
    <source>
        <dbReference type="Proteomes" id="UP001238450"/>
    </source>
</evidence>
<evidence type="ECO:0008006" key="5">
    <source>
        <dbReference type="Google" id="ProtNLM"/>
    </source>
</evidence>
<evidence type="ECO:0000256" key="2">
    <source>
        <dbReference type="SAM" id="MobiDB-lite"/>
    </source>
</evidence>
<sequence length="562" mass="53476">MSQANIPNISPNISITREDAVNLLLSSIALEELGLSHIINAEGEKLQYVLGTLPGVSTTFQPTISDLLTINESVRDTINVIGKKEWILNEKLENVLGTDVTRGPTGPQGPAGTTGSSGGPPGPAGATGPQGPQGPVGAIGVTGATGPQGPQGPQGPTGTFVTGDFLFTVLGNSGASGSAPLGFGDTLNFLSNALEISVTPGSANVRLDVPTGASGTIGKIIKAIIDELGLTGLTGLAGATGPTGATGADGVAGVTGTTGATGIDGVTGATGATGTDGVTGATGATGTDGVTGATGATGTDGVTGATGATGTDGVTGATGATGTDGVTGATGATGIDGVTGATGATGTDGVTGATGATGTDGVTGATGATGIDGVTGATGATGTDGVTGATGATGATGTDGVTGATGSTGDIGLTGPTGPTGVNVANIVGGAVRDNTAGTVAANDFLPFLAVNSIPPGQFTLVGTTGLGVLQGGVYAIDYTVVSGTMIANSLVQLQINGVLAPNPVGRNTEIRQDTTTTATTFQRVNAGEAIGLRVLQNPITFFSAGVGNYDTVILRAIKLTD</sequence>
<feature type="compositionally biased region" description="Low complexity" evidence="2">
    <location>
        <begin position="124"/>
        <end position="148"/>
    </location>
</feature>
<keyword evidence="1" id="KW-0677">Repeat</keyword>
<dbReference type="Pfam" id="PF26595">
    <property type="entry name" value="A_ENA"/>
    <property type="match status" value="1"/>
</dbReference>
<protein>
    <recommendedName>
        <fullName evidence="5">Collagen triple helix repeat-containing protein</fullName>
    </recommendedName>
</protein>
<feature type="region of interest" description="Disordered" evidence="2">
    <location>
        <begin position="272"/>
        <end position="403"/>
    </location>
</feature>
<comment type="caution">
    <text evidence="3">The sequence shown here is derived from an EMBL/GenBank/DDBJ whole genome shotgun (WGS) entry which is preliminary data.</text>
</comment>
<dbReference type="Pfam" id="PF01391">
    <property type="entry name" value="Collagen"/>
    <property type="match status" value="2"/>
</dbReference>
<feature type="region of interest" description="Disordered" evidence="2">
    <location>
        <begin position="97"/>
        <end position="158"/>
    </location>
</feature>
<dbReference type="PANTHER" id="PTHR37456">
    <property type="entry name" value="SI:CH211-266K2.1"/>
    <property type="match status" value="1"/>
</dbReference>
<gene>
    <name evidence="3" type="ORF">J2Z48_003032</name>
</gene>
<dbReference type="AlphaFoldDB" id="A0AAJ1WU90"/>
<accession>A0AAJ1WU90</accession>
<dbReference type="InterPro" id="IPR008160">
    <property type="entry name" value="Collagen"/>
</dbReference>
<name>A0AAJ1WU90_9BACL</name>
<evidence type="ECO:0000256" key="1">
    <source>
        <dbReference type="ARBA" id="ARBA00022737"/>
    </source>
</evidence>